<dbReference type="KEGG" id="goe:108863769"/>
<organism evidence="1 2">
    <name type="scientific">Galendromus occidentalis</name>
    <name type="common">western predatory mite</name>
    <dbReference type="NCBI Taxonomy" id="34638"/>
    <lineage>
        <taxon>Eukaryota</taxon>
        <taxon>Metazoa</taxon>
        <taxon>Ecdysozoa</taxon>
        <taxon>Arthropoda</taxon>
        <taxon>Chelicerata</taxon>
        <taxon>Arachnida</taxon>
        <taxon>Acari</taxon>
        <taxon>Parasitiformes</taxon>
        <taxon>Mesostigmata</taxon>
        <taxon>Gamasina</taxon>
        <taxon>Phytoseioidea</taxon>
        <taxon>Phytoseiidae</taxon>
        <taxon>Typhlodrominae</taxon>
        <taxon>Galendromus</taxon>
    </lineage>
</organism>
<proteinExistence type="predicted"/>
<keyword evidence="1" id="KW-1185">Reference proteome</keyword>
<reference evidence="2" key="1">
    <citation type="submission" date="2025-08" db="UniProtKB">
        <authorList>
            <consortium name="RefSeq"/>
        </authorList>
    </citation>
    <scope>IDENTIFICATION</scope>
</reference>
<evidence type="ECO:0000313" key="2">
    <source>
        <dbReference type="RefSeq" id="XP_018493843.1"/>
    </source>
</evidence>
<dbReference type="AlphaFoldDB" id="A0AAJ7L4V5"/>
<name>A0AAJ7L4V5_9ACAR</name>
<dbReference type="Pfam" id="PF05380">
    <property type="entry name" value="Peptidase_A17"/>
    <property type="match status" value="1"/>
</dbReference>
<evidence type="ECO:0000313" key="1">
    <source>
        <dbReference type="Proteomes" id="UP000694867"/>
    </source>
</evidence>
<dbReference type="PANTHER" id="PTHR47331:SF5">
    <property type="entry name" value="RIBONUCLEASE H"/>
    <property type="match status" value="1"/>
</dbReference>
<sequence>MRLGKWKSSSSAVLDHLKNAHSSSASSALVETGLLKVLGIAWDPAEDSFQFRMRGAIETTTKSEPITKRKVLRAVASIFDPVGWLIPFTLRGKFFIQRLWTESSGWDEFITLHQEFIEWIEEITRLAALRIPRLYGKPGRGVDGYELHVFGDASERAYAAVAYLQAKYEDGSSVSPLVMAKSRIAPKEKMSLPRLELSAALVAARLRHSIIEKLGVKVDRVVYLTDSAVTFHWCTAKDPSR</sequence>
<dbReference type="InterPro" id="IPR008042">
    <property type="entry name" value="Retrotrans_Pao"/>
</dbReference>
<dbReference type="PANTHER" id="PTHR47331">
    <property type="entry name" value="PHD-TYPE DOMAIN-CONTAINING PROTEIN"/>
    <property type="match status" value="1"/>
</dbReference>
<dbReference type="GeneID" id="108863769"/>
<dbReference type="RefSeq" id="XP_018493843.1">
    <property type="nucleotide sequence ID" value="XM_018638327.1"/>
</dbReference>
<dbReference type="Proteomes" id="UP000694867">
    <property type="component" value="Unplaced"/>
</dbReference>
<protein>
    <submittedName>
        <fullName evidence="2">Uncharacterized protein LOC108863769</fullName>
    </submittedName>
</protein>
<gene>
    <name evidence="2" type="primary">LOC108863769</name>
</gene>
<accession>A0AAJ7L4V5</accession>